<dbReference type="HOGENOM" id="CLU_1111428_0_0_1"/>
<dbReference type="EMBL" id="HE797718">
    <property type="protein sequence ID" value="CCM07253.1"/>
    <property type="molecule type" value="Genomic_DNA"/>
</dbReference>
<dbReference type="RefSeq" id="XP_012177274.1">
    <property type="nucleotide sequence ID" value="XM_012321884.1"/>
</dbReference>
<evidence type="ECO:0000313" key="2">
    <source>
        <dbReference type="EMBL" id="CCM07253.1"/>
    </source>
</evidence>
<proteinExistence type="predicted"/>
<dbReference type="InParanoid" id="J7SD76"/>
<keyword evidence="3" id="KW-1185">Reference proteome</keyword>
<evidence type="ECO:0000313" key="3">
    <source>
        <dbReference type="Proteomes" id="UP000006352"/>
    </source>
</evidence>
<protein>
    <submittedName>
        <fullName evidence="2">Uncharacterized protein</fullName>
    </submittedName>
</protein>
<feature type="region of interest" description="Disordered" evidence="1">
    <location>
        <begin position="40"/>
        <end position="67"/>
    </location>
</feature>
<dbReference type="AlphaFoldDB" id="J7SD76"/>
<reference evidence="2 3" key="1">
    <citation type="journal article" date="2012" name="Appl. Environ. Microbiol.">
        <title>Short-read sequencing for genomic analysis of the brown rot fungus Fibroporia radiculosa.</title>
        <authorList>
            <person name="Tang J.D."/>
            <person name="Perkins A.D."/>
            <person name="Sonstegard T.S."/>
            <person name="Schroeder S.G."/>
            <person name="Burgess S.C."/>
            <person name="Diehl S.V."/>
        </authorList>
    </citation>
    <scope>NUCLEOTIDE SEQUENCE [LARGE SCALE GENOMIC DNA]</scope>
    <source>
        <strain evidence="2 3">TFFH 294</strain>
    </source>
</reference>
<gene>
    <name evidence="2" type="ORF">FIBRA_09599</name>
</gene>
<organism evidence="2 3">
    <name type="scientific">Fibroporia radiculosa</name>
    <dbReference type="NCBI Taxonomy" id="599839"/>
    <lineage>
        <taxon>Eukaryota</taxon>
        <taxon>Fungi</taxon>
        <taxon>Dikarya</taxon>
        <taxon>Basidiomycota</taxon>
        <taxon>Agaricomycotina</taxon>
        <taxon>Agaricomycetes</taxon>
        <taxon>Polyporales</taxon>
        <taxon>Fibroporiaceae</taxon>
        <taxon>Fibroporia</taxon>
    </lineage>
</organism>
<accession>J7SD76</accession>
<name>J7SD76_9APHY</name>
<dbReference type="GeneID" id="24102153"/>
<sequence>MSVVSVVNNASVDEKDPGHACKKLKKTAHVIVLTNDEDNMPSCEEKRKTKAKRKAKDKPVERGPAEQATATTVLNTILVFNNEQDLFDYVYIGVMGFAFIDHFPRVLQLAQVRGIIQTPAGKQDVARGAARVTNNTTTAPGGSSSSSTAAPHARLIAPFSMADQDGLGLATLATPTIQTGHSDSYFTRITTPFSMTDGSDSVTSMAALTIPTGYPDSYFTGLAAPFPGFNDNAFPANPVDIPVASNGLSQ</sequence>
<dbReference type="Proteomes" id="UP000006352">
    <property type="component" value="Unassembled WGS sequence"/>
</dbReference>
<evidence type="ECO:0000256" key="1">
    <source>
        <dbReference type="SAM" id="MobiDB-lite"/>
    </source>
</evidence>